<dbReference type="Pfam" id="PF00850">
    <property type="entry name" value="Hist_deacetyl"/>
    <property type="match status" value="1"/>
</dbReference>
<dbReference type="InterPro" id="IPR023801">
    <property type="entry name" value="His_deacetylse_dom"/>
</dbReference>
<feature type="binding site" evidence="12">
    <location>
        <position position="162"/>
    </location>
    <ligand>
        <name>substrate</name>
    </ligand>
</feature>
<dbReference type="GO" id="GO:0141221">
    <property type="term" value="F:histone deacetylase activity, hydrolytic mechanism"/>
    <property type="evidence" value="ECO:0007669"/>
    <property type="project" value="UniProtKB-EC"/>
</dbReference>
<dbReference type="EMBL" id="AFNH02000107">
    <property type="protein sequence ID" value="EZG83563.1"/>
    <property type="molecule type" value="Genomic_DNA"/>
</dbReference>
<feature type="binding site" evidence="12">
    <location>
        <position position="316"/>
    </location>
    <ligand>
        <name>substrate</name>
    </ligand>
</feature>
<dbReference type="Gene3D" id="3.40.800.20">
    <property type="entry name" value="Histone deacetylase domain"/>
    <property type="match status" value="1"/>
</dbReference>
<dbReference type="OrthoDB" id="1918432at2759"/>
<dbReference type="CDD" id="cd09991">
    <property type="entry name" value="HDAC_classI"/>
    <property type="match status" value="1"/>
</dbReference>
<feature type="binding site" evidence="13">
    <location>
        <position position="189"/>
    </location>
    <ligand>
        <name>a divalent metal cation</name>
        <dbReference type="ChEBI" id="CHEBI:60240"/>
    </ligand>
</feature>
<dbReference type="GO" id="GO:0046872">
    <property type="term" value="F:metal ion binding"/>
    <property type="evidence" value="ECO:0007669"/>
    <property type="project" value="UniProtKB-KW"/>
</dbReference>
<dbReference type="AlphaFoldDB" id="A0A023BCA4"/>
<comment type="similarity">
    <text evidence="9 10">Belongs to the histone deacetylase family. HD Type 1 subfamily.</text>
</comment>
<comment type="catalytic activity">
    <reaction evidence="10">
        <text>N(6)-acetyl-L-lysyl-[histone] + H2O = L-lysyl-[histone] + acetate</text>
        <dbReference type="Rhea" id="RHEA:58196"/>
        <dbReference type="Rhea" id="RHEA-COMP:9845"/>
        <dbReference type="Rhea" id="RHEA-COMP:11338"/>
        <dbReference type="ChEBI" id="CHEBI:15377"/>
        <dbReference type="ChEBI" id="CHEBI:29969"/>
        <dbReference type="ChEBI" id="CHEBI:30089"/>
        <dbReference type="ChEBI" id="CHEBI:61930"/>
        <dbReference type="EC" id="3.5.1.98"/>
    </reaction>
</comment>
<comment type="caution">
    <text evidence="15">The sequence shown here is derived from an EMBL/GenBank/DDBJ whole genome shotgun (WGS) entry which is preliminary data.</text>
</comment>
<sequence length="474" mass="53618">MEFDPTVNHSYAVGRRDYSQKVAYFYDPDIGSYYYGPGHPMKPQRIRMAHSLILSYGLYKHMDVFRPHDAGHVELAQFHDSEYVNFLSEITVDNFKMYGGRLNRFNLSQTDDCPVFDGLFEFQSSCAGATIDSAMQLNHRNCDIAVNWSGGLHHAKRSEAAGFCYVNDIVLGILELLKYHARVMYIDIDVHHGDGVEEAFYLSHRVMTVSFHKYGEFFPGTGDVVDVGAGAGRYYAVNVPLDDGITDEMYVTLYKQIIQRCVDVYRPEAIVLQCGADSITGDRLGNFNMTTKGHGACVQWTKSLGIPLIILGGGGYTIRNVARAWVYETAVALGKHEDIDNRVPVNEYYEYFGPHYNLHLEPDPTSGNKNSEAYVQQIKTKIFKHLAQLEHAPSVQFSRVPADFFTPAVAPEEDEDEIDQYTVEWEGGGLADIYEMMIPHRLRRANVDDYDDRDQSMKHLEIAKGHTDLIVNGD</sequence>
<dbReference type="InterPro" id="IPR000286">
    <property type="entry name" value="HDACs"/>
</dbReference>
<evidence type="ECO:0000256" key="13">
    <source>
        <dbReference type="PIRSR" id="PIRSR037913-3"/>
    </source>
</evidence>
<keyword evidence="4 10" id="KW-0378">Hydrolase</keyword>
<keyword evidence="8 10" id="KW-0539">Nucleus</keyword>
<dbReference type="RefSeq" id="XP_011128924.1">
    <property type="nucleotide sequence ID" value="XM_011130622.1"/>
</dbReference>
<evidence type="ECO:0000256" key="6">
    <source>
        <dbReference type="ARBA" id="ARBA00023015"/>
    </source>
</evidence>
<evidence type="ECO:0000256" key="1">
    <source>
        <dbReference type="ARBA" id="ARBA00004123"/>
    </source>
</evidence>
<dbReference type="GO" id="GO:0005634">
    <property type="term" value="C:nucleus"/>
    <property type="evidence" value="ECO:0007669"/>
    <property type="project" value="UniProtKB-SubCell"/>
</dbReference>
<dbReference type="PRINTS" id="PR01270">
    <property type="entry name" value="HDASUPER"/>
</dbReference>
<reference evidence="15" key="1">
    <citation type="submission" date="2013-12" db="EMBL/GenBank/DDBJ databases">
        <authorList>
            <person name="Omoto C.K."/>
            <person name="Sibley D."/>
            <person name="Venepally P."/>
            <person name="Hadjithomas M."/>
            <person name="Karamycheva S."/>
            <person name="Brunk B."/>
            <person name="Roos D."/>
            <person name="Caler E."/>
            <person name="Lorenzi H."/>
        </authorList>
    </citation>
    <scope>NUCLEOTIDE SEQUENCE</scope>
</reference>
<dbReference type="PANTHER" id="PTHR10625">
    <property type="entry name" value="HISTONE DEACETYLASE HDAC1-RELATED"/>
    <property type="match status" value="1"/>
</dbReference>
<dbReference type="PANTHER" id="PTHR10625:SF44">
    <property type="entry name" value="HISTONE DEACETYLASE 19"/>
    <property type="match status" value="1"/>
</dbReference>
<evidence type="ECO:0000256" key="2">
    <source>
        <dbReference type="ARBA" id="ARBA00012111"/>
    </source>
</evidence>
<feature type="active site" description="Proton acceptor" evidence="11">
    <location>
        <position position="154"/>
    </location>
</feature>
<dbReference type="InterPro" id="IPR037138">
    <property type="entry name" value="His_deacetylse_dom_sf"/>
</dbReference>
<evidence type="ECO:0000256" key="12">
    <source>
        <dbReference type="PIRSR" id="PIRSR037913-2"/>
    </source>
</evidence>
<proteinExistence type="inferred from homology"/>
<comment type="subcellular location">
    <subcellularLocation>
        <location evidence="1 10">Nucleus</location>
    </subcellularLocation>
</comment>
<accession>A0A023BCA4</accession>
<evidence type="ECO:0000256" key="10">
    <source>
        <dbReference type="PIRNR" id="PIRNR037913"/>
    </source>
</evidence>
<dbReference type="EC" id="3.5.1.98" evidence="2 10"/>
<evidence type="ECO:0000313" key="15">
    <source>
        <dbReference type="EMBL" id="EZG83563.1"/>
    </source>
</evidence>
<dbReference type="FunFam" id="3.40.800.20:FF:000001">
    <property type="entry name" value="Histone deacetylase"/>
    <property type="match status" value="1"/>
</dbReference>
<dbReference type="GeneID" id="22910788"/>
<dbReference type="InterPro" id="IPR003084">
    <property type="entry name" value="HDAC_I/II"/>
</dbReference>
<feature type="domain" description="Histone deacetylase" evidence="14">
    <location>
        <begin position="39"/>
        <end position="330"/>
    </location>
</feature>
<dbReference type="InterPro" id="IPR023696">
    <property type="entry name" value="Ureohydrolase_dom_sf"/>
</dbReference>
<keyword evidence="16" id="KW-1185">Reference proteome</keyword>
<keyword evidence="5 10" id="KW-0156">Chromatin regulator</keyword>
<feature type="binding site" evidence="13">
    <location>
        <position position="191"/>
    </location>
    <ligand>
        <name>a divalent metal cation</name>
        <dbReference type="ChEBI" id="CHEBI:60240"/>
    </ligand>
</feature>
<evidence type="ECO:0000259" key="14">
    <source>
        <dbReference type="Pfam" id="PF00850"/>
    </source>
</evidence>
<evidence type="ECO:0000313" key="16">
    <source>
        <dbReference type="Proteomes" id="UP000019763"/>
    </source>
</evidence>
<keyword evidence="7 10" id="KW-0804">Transcription</keyword>
<dbReference type="Proteomes" id="UP000019763">
    <property type="component" value="Unassembled WGS sequence"/>
</dbReference>
<organism evidence="15 16">
    <name type="scientific">Gregarina niphandrodes</name>
    <name type="common">Septate eugregarine</name>
    <dbReference type="NCBI Taxonomy" id="110365"/>
    <lineage>
        <taxon>Eukaryota</taxon>
        <taxon>Sar</taxon>
        <taxon>Alveolata</taxon>
        <taxon>Apicomplexa</taxon>
        <taxon>Conoidasida</taxon>
        <taxon>Gregarinasina</taxon>
        <taxon>Eugregarinorida</taxon>
        <taxon>Gregarinidae</taxon>
        <taxon>Gregarina</taxon>
    </lineage>
</organism>
<evidence type="ECO:0000256" key="7">
    <source>
        <dbReference type="ARBA" id="ARBA00023163"/>
    </source>
</evidence>
<evidence type="ECO:0000256" key="9">
    <source>
        <dbReference type="ARBA" id="ARBA00061569"/>
    </source>
</evidence>
<dbReference type="VEuPathDB" id="CryptoDB:GNI_014530"/>
<protein>
    <recommendedName>
        <fullName evidence="2 10">Histone deacetylase</fullName>
        <ecNumber evidence="2 10">3.5.1.98</ecNumber>
    </recommendedName>
</protein>
<evidence type="ECO:0000256" key="11">
    <source>
        <dbReference type="PIRSR" id="PIRSR037913-1"/>
    </source>
</evidence>
<name>A0A023BCA4_GRENI</name>
<keyword evidence="3" id="KW-0678">Repressor</keyword>
<evidence type="ECO:0000256" key="5">
    <source>
        <dbReference type="ARBA" id="ARBA00022853"/>
    </source>
</evidence>
<dbReference type="eggNOG" id="KOG1342">
    <property type="taxonomic scope" value="Eukaryota"/>
</dbReference>
<feature type="binding site" evidence="13">
    <location>
        <position position="277"/>
    </location>
    <ligand>
        <name>a divalent metal cation</name>
        <dbReference type="ChEBI" id="CHEBI:60240"/>
    </ligand>
</feature>
<keyword evidence="6 10" id="KW-0805">Transcription regulation</keyword>
<evidence type="ECO:0000256" key="8">
    <source>
        <dbReference type="ARBA" id="ARBA00023242"/>
    </source>
</evidence>
<dbReference type="SUPFAM" id="SSF52768">
    <property type="entry name" value="Arginase/deacetylase"/>
    <property type="match status" value="1"/>
</dbReference>
<evidence type="ECO:0000256" key="4">
    <source>
        <dbReference type="ARBA" id="ARBA00022801"/>
    </source>
</evidence>
<dbReference type="PIRSF" id="PIRSF037913">
    <property type="entry name" value="His_deacetylse_1"/>
    <property type="match status" value="1"/>
</dbReference>
<feature type="binding site" evidence="12">
    <location>
        <position position="112"/>
    </location>
    <ligand>
        <name>substrate</name>
    </ligand>
</feature>
<dbReference type="PRINTS" id="PR01271">
    <property type="entry name" value="HISDACETLASE"/>
</dbReference>
<evidence type="ECO:0000256" key="3">
    <source>
        <dbReference type="ARBA" id="ARBA00022491"/>
    </source>
</evidence>
<dbReference type="OMA" id="GWLRAFH"/>
<keyword evidence="13" id="KW-0479">Metal-binding</keyword>
<dbReference type="GO" id="GO:0040029">
    <property type="term" value="P:epigenetic regulation of gene expression"/>
    <property type="evidence" value="ECO:0007669"/>
    <property type="project" value="TreeGrafter"/>
</dbReference>
<gene>
    <name evidence="15" type="ORF">GNI_014530</name>
</gene>